<proteinExistence type="predicted"/>
<name>A0AAW0JV92_MYOGA</name>
<feature type="compositionally biased region" description="Low complexity" evidence="3">
    <location>
        <begin position="34"/>
        <end position="53"/>
    </location>
</feature>
<dbReference type="Proteomes" id="UP001488838">
    <property type="component" value="Unassembled WGS sequence"/>
</dbReference>
<evidence type="ECO:0000313" key="4">
    <source>
        <dbReference type="EMBL" id="KAK7830883.1"/>
    </source>
</evidence>
<keyword evidence="2" id="KW-0040">ANK repeat</keyword>
<dbReference type="InterPro" id="IPR051631">
    <property type="entry name" value="Ankyrin-KH/SAM_domain"/>
</dbReference>
<gene>
    <name evidence="4" type="ORF">U0070_018427</name>
</gene>
<comment type="caution">
    <text evidence="4">The sequence shown here is derived from an EMBL/GenBank/DDBJ whole genome shotgun (WGS) entry which is preliminary data.</text>
</comment>
<dbReference type="PANTHER" id="PTHR23206">
    <property type="entry name" value="MASK PROTEIN"/>
    <property type="match status" value="1"/>
</dbReference>
<protein>
    <submittedName>
        <fullName evidence="4">Uncharacterized protein</fullName>
    </submittedName>
</protein>
<dbReference type="EMBL" id="JBBHLL010000016">
    <property type="protein sequence ID" value="KAK7830883.1"/>
    <property type="molecule type" value="Genomic_DNA"/>
</dbReference>
<dbReference type="GO" id="GO:0005737">
    <property type="term" value="C:cytoplasm"/>
    <property type="evidence" value="ECO:0007669"/>
    <property type="project" value="TreeGrafter"/>
</dbReference>
<evidence type="ECO:0000256" key="2">
    <source>
        <dbReference type="ARBA" id="ARBA00023043"/>
    </source>
</evidence>
<dbReference type="AlphaFoldDB" id="A0AAW0JV92"/>
<reference evidence="4 5" key="1">
    <citation type="journal article" date="2023" name="bioRxiv">
        <title>Conserved and derived expression patterns and positive selection on dental genes reveal complex evolutionary context of ever-growing rodent molars.</title>
        <authorList>
            <person name="Calamari Z.T."/>
            <person name="Song A."/>
            <person name="Cohen E."/>
            <person name="Akter M."/>
            <person name="Roy R.D."/>
            <person name="Hallikas O."/>
            <person name="Christensen M.M."/>
            <person name="Li P."/>
            <person name="Marangoni P."/>
            <person name="Jernvall J."/>
            <person name="Klein O.D."/>
        </authorList>
    </citation>
    <scope>NUCLEOTIDE SEQUENCE [LARGE SCALE GENOMIC DNA]</scope>
    <source>
        <strain evidence="4">V071</strain>
    </source>
</reference>
<keyword evidence="5" id="KW-1185">Reference proteome</keyword>
<accession>A0AAW0JV92</accession>
<feature type="region of interest" description="Disordered" evidence="3">
    <location>
        <begin position="29"/>
        <end position="65"/>
    </location>
</feature>
<dbReference type="GO" id="GO:0005634">
    <property type="term" value="C:nucleus"/>
    <property type="evidence" value="ECO:0007669"/>
    <property type="project" value="TreeGrafter"/>
</dbReference>
<keyword evidence="1" id="KW-0677">Repeat</keyword>
<evidence type="ECO:0000313" key="5">
    <source>
        <dbReference type="Proteomes" id="UP001488838"/>
    </source>
</evidence>
<organism evidence="4 5">
    <name type="scientific">Myodes glareolus</name>
    <name type="common">Bank vole</name>
    <name type="synonym">Clethrionomys glareolus</name>
    <dbReference type="NCBI Taxonomy" id="447135"/>
    <lineage>
        <taxon>Eukaryota</taxon>
        <taxon>Metazoa</taxon>
        <taxon>Chordata</taxon>
        <taxon>Craniata</taxon>
        <taxon>Vertebrata</taxon>
        <taxon>Euteleostomi</taxon>
        <taxon>Mammalia</taxon>
        <taxon>Eutheria</taxon>
        <taxon>Euarchontoglires</taxon>
        <taxon>Glires</taxon>
        <taxon>Rodentia</taxon>
        <taxon>Myomorpha</taxon>
        <taxon>Muroidea</taxon>
        <taxon>Cricetidae</taxon>
        <taxon>Arvicolinae</taxon>
        <taxon>Myodes</taxon>
    </lineage>
</organism>
<evidence type="ECO:0000256" key="1">
    <source>
        <dbReference type="ARBA" id="ARBA00022737"/>
    </source>
</evidence>
<evidence type="ECO:0000256" key="3">
    <source>
        <dbReference type="SAM" id="MobiDB-lite"/>
    </source>
</evidence>
<dbReference type="GO" id="GO:0045087">
    <property type="term" value="P:innate immune response"/>
    <property type="evidence" value="ECO:0007669"/>
    <property type="project" value="TreeGrafter"/>
</dbReference>
<dbReference type="PANTHER" id="PTHR23206:SF1">
    <property type="entry name" value="ANKYRIN REPEAT DOMAIN-CONTAINING PROTEIN 17"/>
    <property type="match status" value="1"/>
</dbReference>
<sequence>MSSEFEIWFYKNKYSTEYLYSISKYHFPESPAQSVSSGVRAPSPAPSSVPLGSEKPSSVSQDRKVPVPIGTERSARIRQTGTSAPSVIGSNLSTSVGHSGIWSFEGIGGNQDKVDWCNPGMGNPMIHRPMSDPGVFSQHQAMERDSTGIGMPFSVYGNAMIPPVATIPDGTGGPIFNGPHAADPSWNSLIKMVSSSTENNGPQTVRLIIQ</sequence>